<feature type="chain" id="PRO_5011713775" description="DUF3750 domain-containing protein" evidence="1">
    <location>
        <begin position="24"/>
        <end position="246"/>
    </location>
</feature>
<gene>
    <name evidence="2" type="ORF">SAMN05444004_103139</name>
</gene>
<evidence type="ECO:0000313" key="2">
    <source>
        <dbReference type="EMBL" id="SDY78768.1"/>
    </source>
</evidence>
<keyword evidence="3" id="KW-1185">Reference proteome</keyword>
<dbReference type="OrthoDB" id="199084at2"/>
<dbReference type="Pfam" id="PF12570">
    <property type="entry name" value="DUF3750"/>
    <property type="match status" value="1"/>
</dbReference>
<evidence type="ECO:0000256" key="1">
    <source>
        <dbReference type="SAM" id="SignalP"/>
    </source>
</evidence>
<organism evidence="2 3">
    <name type="scientific">Jannaschia faecimaris</name>
    <dbReference type="NCBI Taxonomy" id="1244108"/>
    <lineage>
        <taxon>Bacteria</taxon>
        <taxon>Pseudomonadati</taxon>
        <taxon>Pseudomonadota</taxon>
        <taxon>Alphaproteobacteria</taxon>
        <taxon>Rhodobacterales</taxon>
        <taxon>Roseobacteraceae</taxon>
        <taxon>Jannaschia</taxon>
    </lineage>
</organism>
<evidence type="ECO:0000313" key="3">
    <source>
        <dbReference type="Proteomes" id="UP000198914"/>
    </source>
</evidence>
<reference evidence="3" key="1">
    <citation type="submission" date="2016-10" db="EMBL/GenBank/DDBJ databases">
        <authorList>
            <person name="Varghese N."/>
            <person name="Submissions S."/>
        </authorList>
    </citation>
    <scope>NUCLEOTIDE SEQUENCE [LARGE SCALE GENOMIC DNA]</scope>
    <source>
        <strain evidence="3">DSM 100420</strain>
    </source>
</reference>
<keyword evidence="1" id="KW-0732">Signal</keyword>
<sequence length="246" mass="26386">MIRRVVARLFLAFTLCFLLPMTAATIWWTTVDRPGSWRAADWASAGVLPAADTVSEATIHVMAARTGGLKGAASVHSWLVWKPADATTWTRAEVVGWGNPVRRDAYAPDARWYSNAPYFVGSITGRAAAALIPRIEATVDAYPFGFRGAYVIWPGPNSNTFVAHVLREVPAIGIALPPHAVGKDYIGDGLRAHLDAGGDLHLSAWGYAGLSFGPRRGMEINLLGQTFGIDILQPALKLPGIGRVGT</sequence>
<name>A0A1H3MQQ4_9RHOB</name>
<dbReference type="Proteomes" id="UP000198914">
    <property type="component" value="Unassembled WGS sequence"/>
</dbReference>
<evidence type="ECO:0008006" key="4">
    <source>
        <dbReference type="Google" id="ProtNLM"/>
    </source>
</evidence>
<dbReference type="STRING" id="1244108.SAMN05444004_103139"/>
<dbReference type="AlphaFoldDB" id="A0A1H3MQQ4"/>
<protein>
    <recommendedName>
        <fullName evidence="4">DUF3750 domain-containing protein</fullName>
    </recommendedName>
</protein>
<feature type="signal peptide" evidence="1">
    <location>
        <begin position="1"/>
        <end position="23"/>
    </location>
</feature>
<proteinExistence type="predicted"/>
<dbReference type="InterPro" id="IPR022224">
    <property type="entry name" value="DUF3750"/>
</dbReference>
<dbReference type="RefSeq" id="WP_092643394.1">
    <property type="nucleotide sequence ID" value="NZ_FNPX01000003.1"/>
</dbReference>
<accession>A0A1H3MQQ4</accession>
<dbReference type="EMBL" id="FNPX01000003">
    <property type="protein sequence ID" value="SDY78768.1"/>
    <property type="molecule type" value="Genomic_DNA"/>
</dbReference>